<dbReference type="Gene3D" id="3.40.50.620">
    <property type="entry name" value="HUPs"/>
    <property type="match status" value="2"/>
</dbReference>
<dbReference type="InterPro" id="IPR006015">
    <property type="entry name" value="Universal_stress_UspA"/>
</dbReference>
<dbReference type="PANTHER" id="PTHR46268:SF6">
    <property type="entry name" value="UNIVERSAL STRESS PROTEIN UP12"/>
    <property type="match status" value="1"/>
</dbReference>
<dbReference type="Proteomes" id="UP000240424">
    <property type="component" value="Unassembled WGS sequence"/>
</dbReference>
<accession>A0A2U3PGJ8</accession>
<dbReference type="Pfam" id="PF00582">
    <property type="entry name" value="Usp"/>
    <property type="match status" value="2"/>
</dbReference>
<dbReference type="EMBL" id="FUEZ01000004">
    <property type="protein sequence ID" value="SPM42894.1"/>
    <property type="molecule type" value="Genomic_DNA"/>
</dbReference>
<comment type="similarity">
    <text evidence="1">Belongs to the universal stress protein A family.</text>
</comment>
<dbReference type="InterPro" id="IPR014729">
    <property type="entry name" value="Rossmann-like_a/b/a_fold"/>
</dbReference>
<dbReference type="STRING" id="1841861.GCA_900157365_03434"/>
<dbReference type="InterPro" id="IPR006016">
    <property type="entry name" value="UspA"/>
</dbReference>
<proteinExistence type="inferred from homology"/>
<evidence type="ECO:0000259" key="2">
    <source>
        <dbReference type="Pfam" id="PF00582"/>
    </source>
</evidence>
<dbReference type="OrthoDB" id="3174546at2"/>
<feature type="domain" description="UspA" evidence="2">
    <location>
        <begin position="160"/>
        <end position="292"/>
    </location>
</feature>
<dbReference type="SUPFAM" id="SSF52402">
    <property type="entry name" value="Adenine nucleotide alpha hydrolases-like"/>
    <property type="match status" value="2"/>
</dbReference>
<protein>
    <submittedName>
        <fullName evidence="3">Universal stress protein</fullName>
    </submittedName>
</protein>
<reference evidence="3 4" key="1">
    <citation type="submission" date="2017-01" db="EMBL/GenBank/DDBJ databases">
        <authorList>
            <consortium name="Urmite Genomes"/>
        </authorList>
    </citation>
    <scope>NUCLEOTIDE SEQUENCE [LARGE SCALE GENOMIC DNA]</scope>
    <source>
        <strain evidence="3 4">AB215</strain>
    </source>
</reference>
<dbReference type="RefSeq" id="WP_077081252.1">
    <property type="nucleotide sequence ID" value="NZ_FUEZ01000004.1"/>
</dbReference>
<name>A0A2U3PGJ8_9MYCO</name>
<evidence type="ECO:0000313" key="3">
    <source>
        <dbReference type="EMBL" id="SPM42894.1"/>
    </source>
</evidence>
<keyword evidence="4" id="KW-1185">Reference proteome</keyword>
<organism evidence="3 4">
    <name type="scientific">Mycobacterium numidiamassiliense</name>
    <dbReference type="NCBI Taxonomy" id="1841861"/>
    <lineage>
        <taxon>Bacteria</taxon>
        <taxon>Bacillati</taxon>
        <taxon>Actinomycetota</taxon>
        <taxon>Actinomycetes</taxon>
        <taxon>Mycobacteriales</taxon>
        <taxon>Mycobacteriaceae</taxon>
        <taxon>Mycobacterium</taxon>
    </lineage>
</organism>
<sequence>MASTRRGIVVGVDGSASSTAAVRWAAREAAMRHVGLTLVHSATPLVPGSSTVTWTAPIPDDLLRMQRKQSEQLVDNAARTARDGAEGVQIHREVIISAPVPALLDLSKGAELIVVGRRGTGHLPRLQLGSLSTAMIHHAHCPVAVIHDEAPAEHEPASSPVVVGIDGSPASELATAIAFDEASWRAVELVAVHASIDGDPFGIHALEWAVAEPRAHEALAERLAGWQERYPDVRVRRVVVLDRPAHHLLEQAETAQLVVVGSHGRGGFAGMLLGSVSTAVVHGARVPVIVARQG</sequence>
<feature type="domain" description="UspA" evidence="2">
    <location>
        <begin position="6"/>
        <end position="147"/>
    </location>
</feature>
<dbReference type="PANTHER" id="PTHR46268">
    <property type="entry name" value="STRESS RESPONSE PROTEIN NHAX"/>
    <property type="match status" value="1"/>
</dbReference>
<evidence type="ECO:0000256" key="1">
    <source>
        <dbReference type="ARBA" id="ARBA00008791"/>
    </source>
</evidence>
<dbReference type="AlphaFoldDB" id="A0A2U3PGJ8"/>
<dbReference type="PRINTS" id="PR01438">
    <property type="entry name" value="UNVRSLSTRESS"/>
</dbReference>
<evidence type="ECO:0000313" key="4">
    <source>
        <dbReference type="Proteomes" id="UP000240424"/>
    </source>
</evidence>
<gene>
    <name evidence="3" type="ORF">MNAB215_5114</name>
</gene>